<dbReference type="RefSeq" id="WP_183623176.1">
    <property type="nucleotide sequence ID" value="NZ_JACIDX010000003.1"/>
</dbReference>
<organism evidence="1 2">
    <name type="scientific">Novosphingobium sediminicola</name>
    <dbReference type="NCBI Taxonomy" id="563162"/>
    <lineage>
        <taxon>Bacteria</taxon>
        <taxon>Pseudomonadati</taxon>
        <taxon>Pseudomonadota</taxon>
        <taxon>Alphaproteobacteria</taxon>
        <taxon>Sphingomonadales</taxon>
        <taxon>Sphingomonadaceae</taxon>
        <taxon>Novosphingobium</taxon>
    </lineage>
</organism>
<dbReference type="Gene3D" id="3.40.50.1820">
    <property type="entry name" value="alpha/beta hydrolase"/>
    <property type="match status" value="1"/>
</dbReference>
<keyword evidence="2" id="KW-1185">Reference proteome</keyword>
<name>A0A7W6CFY9_9SPHN</name>
<evidence type="ECO:0000313" key="1">
    <source>
        <dbReference type="EMBL" id="MBB3954004.1"/>
    </source>
</evidence>
<gene>
    <name evidence="1" type="ORF">GGR38_000931</name>
</gene>
<dbReference type="GO" id="GO:0016787">
    <property type="term" value="F:hydrolase activity"/>
    <property type="evidence" value="ECO:0007669"/>
    <property type="project" value="InterPro"/>
</dbReference>
<dbReference type="InterPro" id="IPR029058">
    <property type="entry name" value="AB_hydrolase_fold"/>
</dbReference>
<reference evidence="1 2" key="1">
    <citation type="submission" date="2020-08" db="EMBL/GenBank/DDBJ databases">
        <title>Genomic Encyclopedia of Type Strains, Phase IV (KMG-IV): sequencing the most valuable type-strain genomes for metagenomic binning, comparative biology and taxonomic classification.</title>
        <authorList>
            <person name="Goeker M."/>
        </authorList>
    </citation>
    <scope>NUCLEOTIDE SEQUENCE [LARGE SCALE GENOMIC DNA]</scope>
    <source>
        <strain evidence="1 2">DSM 27057</strain>
    </source>
</reference>
<evidence type="ECO:0000313" key="2">
    <source>
        <dbReference type="Proteomes" id="UP000548867"/>
    </source>
</evidence>
<dbReference type="SUPFAM" id="SSF53474">
    <property type="entry name" value="alpha/beta-Hydrolases"/>
    <property type="match status" value="1"/>
</dbReference>
<dbReference type="AlphaFoldDB" id="A0A7W6CFY9"/>
<sequence length="184" mass="20827">MSEPRLLLLRGDDDRFARRWLRDWQWRYPQAEPVELGLWHRPHRNTWINRLNHALNGGQGPAVVVAEGLACLALAWWAAYEPEAAGGAVKGALLIDPPDIEQPENDRRLLSLMPVPRGPLPFAAILLATRARDEQELRTLWLLARDWRCNFDTVGGPDVLRVPSPSPVQSLGQHFLTRFLHGDG</sequence>
<dbReference type="Proteomes" id="UP000548867">
    <property type="component" value="Unassembled WGS sequence"/>
</dbReference>
<evidence type="ECO:0008006" key="3">
    <source>
        <dbReference type="Google" id="ProtNLM"/>
    </source>
</evidence>
<proteinExistence type="predicted"/>
<dbReference type="InterPro" id="IPR010662">
    <property type="entry name" value="RBBP9/YdeN"/>
</dbReference>
<dbReference type="Pfam" id="PF06821">
    <property type="entry name" value="Ser_hydrolase"/>
    <property type="match status" value="1"/>
</dbReference>
<dbReference type="EMBL" id="JACIDX010000003">
    <property type="protein sequence ID" value="MBB3954004.1"/>
    <property type="molecule type" value="Genomic_DNA"/>
</dbReference>
<protein>
    <recommendedName>
        <fullName evidence="3">Alpha/beta hydrolase</fullName>
    </recommendedName>
</protein>
<accession>A0A7W6CFY9</accession>
<comment type="caution">
    <text evidence="1">The sequence shown here is derived from an EMBL/GenBank/DDBJ whole genome shotgun (WGS) entry which is preliminary data.</text>
</comment>